<dbReference type="KEGG" id="psco:LY89DRAFT_355471"/>
<evidence type="ECO:0000313" key="3">
    <source>
        <dbReference type="Proteomes" id="UP000070700"/>
    </source>
</evidence>
<organism evidence="2 3">
    <name type="scientific">Mollisia scopiformis</name>
    <name type="common">Conifer needle endophyte fungus</name>
    <name type="synonym">Phialocephala scopiformis</name>
    <dbReference type="NCBI Taxonomy" id="149040"/>
    <lineage>
        <taxon>Eukaryota</taxon>
        <taxon>Fungi</taxon>
        <taxon>Dikarya</taxon>
        <taxon>Ascomycota</taxon>
        <taxon>Pezizomycotina</taxon>
        <taxon>Leotiomycetes</taxon>
        <taxon>Helotiales</taxon>
        <taxon>Mollisiaceae</taxon>
        <taxon>Mollisia</taxon>
    </lineage>
</organism>
<feature type="signal peptide" evidence="1">
    <location>
        <begin position="1"/>
        <end position="20"/>
    </location>
</feature>
<protein>
    <submittedName>
        <fullName evidence="2">Uncharacterized protein</fullName>
    </submittedName>
</protein>
<dbReference type="Proteomes" id="UP000070700">
    <property type="component" value="Unassembled WGS sequence"/>
</dbReference>
<dbReference type="InParanoid" id="A0A132B5I7"/>
<sequence length="169" mass="20118">MSIFLFFFWDCLSCTELGRAGMLMKGRMVDTFFYERKHKRLDGWTDRWREDSLRERRDVKHTFCAHLFGLQVFLFFPLVEGMMDENHVDLCADEMIRASDGERWREQYNTNNHHLTSPLFETKSSSRRDIISAYLPTQSPSYFPFPIYPNDAQQSINQSNSFFPSFLPE</sequence>
<feature type="chain" id="PRO_5007287877" evidence="1">
    <location>
        <begin position="21"/>
        <end position="169"/>
    </location>
</feature>
<name>A0A132B5I7_MOLSC</name>
<dbReference type="RefSeq" id="XP_018061868.1">
    <property type="nucleotide sequence ID" value="XM_018206960.1"/>
</dbReference>
<dbReference type="EMBL" id="KQ947439">
    <property type="protein sequence ID" value="KUJ07513.1"/>
    <property type="molecule type" value="Genomic_DNA"/>
</dbReference>
<accession>A0A132B5I7</accession>
<dbReference type="GeneID" id="28816686"/>
<keyword evidence="1" id="KW-0732">Signal</keyword>
<reference evidence="2 3" key="1">
    <citation type="submission" date="2015-10" db="EMBL/GenBank/DDBJ databases">
        <title>Full genome of DAOMC 229536 Phialocephala scopiformis, a fungal endophyte of spruce producing the potent anti-insectan compound rugulosin.</title>
        <authorList>
            <consortium name="DOE Joint Genome Institute"/>
            <person name="Walker A.K."/>
            <person name="Frasz S.L."/>
            <person name="Seifert K.A."/>
            <person name="Miller J.D."/>
            <person name="Mondo S.J."/>
            <person name="Labutti K."/>
            <person name="Lipzen A."/>
            <person name="Dockter R."/>
            <person name="Kennedy M."/>
            <person name="Grigoriev I.V."/>
            <person name="Spatafora J.W."/>
        </authorList>
    </citation>
    <scope>NUCLEOTIDE SEQUENCE [LARGE SCALE GENOMIC DNA]</scope>
    <source>
        <strain evidence="2 3">CBS 120377</strain>
    </source>
</reference>
<gene>
    <name evidence="2" type="ORF">LY89DRAFT_355471</name>
</gene>
<proteinExistence type="predicted"/>
<evidence type="ECO:0000313" key="2">
    <source>
        <dbReference type="EMBL" id="KUJ07513.1"/>
    </source>
</evidence>
<dbReference type="AlphaFoldDB" id="A0A132B5I7"/>
<evidence type="ECO:0000256" key="1">
    <source>
        <dbReference type="SAM" id="SignalP"/>
    </source>
</evidence>
<keyword evidence="3" id="KW-1185">Reference proteome</keyword>